<dbReference type="PROSITE" id="PS00711">
    <property type="entry name" value="LIPOXYGENASE_1"/>
    <property type="match status" value="1"/>
</dbReference>
<evidence type="ECO:0008006" key="17">
    <source>
        <dbReference type="Google" id="ProtNLM"/>
    </source>
</evidence>
<evidence type="ECO:0000313" key="16">
    <source>
        <dbReference type="Proteomes" id="UP001501920"/>
    </source>
</evidence>
<dbReference type="Ensembl" id="ENSPNAT00000007318.2">
    <property type="protein sequence ID" value="ENSPNAP00000004255.2"/>
    <property type="gene ID" value="ENSPNAG00000010723.2"/>
</dbReference>
<reference evidence="15" key="2">
    <citation type="submission" date="2025-08" db="UniProtKB">
        <authorList>
            <consortium name="Ensembl"/>
        </authorList>
    </citation>
    <scope>IDENTIFICATION</scope>
</reference>
<feature type="domain" description="PLAT" evidence="13">
    <location>
        <begin position="1"/>
        <end position="84"/>
    </location>
</feature>
<comment type="subcellular location">
    <subcellularLocation>
        <location evidence="2">Cytoplasm</location>
    </subcellularLocation>
</comment>
<dbReference type="PROSITE" id="PS51393">
    <property type="entry name" value="LIPOXYGENASE_3"/>
    <property type="match status" value="1"/>
</dbReference>
<keyword evidence="8 12" id="KW-0560">Oxidoreductase</keyword>
<evidence type="ECO:0000259" key="14">
    <source>
        <dbReference type="PROSITE" id="PS51393"/>
    </source>
</evidence>
<evidence type="ECO:0000259" key="13">
    <source>
        <dbReference type="PROSITE" id="PS50095"/>
    </source>
</evidence>
<dbReference type="OMA" id="RYSFIKT"/>
<dbReference type="InterPro" id="IPR001024">
    <property type="entry name" value="PLAT/LH2_dom"/>
</dbReference>
<accession>A0A3B4C052</accession>
<dbReference type="Gene3D" id="1.20.245.10">
    <property type="entry name" value="Lipoxygenase-1, Domain 5"/>
    <property type="match status" value="1"/>
</dbReference>
<evidence type="ECO:0000256" key="7">
    <source>
        <dbReference type="ARBA" id="ARBA00022964"/>
    </source>
</evidence>
<dbReference type="PRINTS" id="PR00087">
    <property type="entry name" value="LIPOXYGENASE"/>
</dbReference>
<keyword evidence="16" id="KW-1185">Reference proteome</keyword>
<dbReference type="GO" id="GO:0016702">
    <property type="term" value="F:oxidoreductase activity, acting on single donors with incorporation of molecular oxygen, incorporation of two atoms of oxygen"/>
    <property type="evidence" value="ECO:0007669"/>
    <property type="project" value="InterPro"/>
</dbReference>
<dbReference type="PANTHER" id="PTHR11771">
    <property type="entry name" value="LIPOXYGENASE"/>
    <property type="match status" value="1"/>
</dbReference>
<keyword evidence="10" id="KW-0443">Lipid metabolism</keyword>
<evidence type="ECO:0000256" key="6">
    <source>
        <dbReference type="ARBA" id="ARBA00022723"/>
    </source>
</evidence>
<dbReference type="Gene3D" id="3.10.450.60">
    <property type="match status" value="1"/>
</dbReference>
<dbReference type="FunFam" id="1.20.245.10:FF:000001">
    <property type="entry name" value="Arachidonate 5-lipoxygenase a"/>
    <property type="match status" value="1"/>
</dbReference>
<dbReference type="PROSITE" id="PS50095">
    <property type="entry name" value="PLAT"/>
    <property type="match status" value="1"/>
</dbReference>
<evidence type="ECO:0000256" key="12">
    <source>
        <dbReference type="RuleBase" id="RU003974"/>
    </source>
</evidence>
<dbReference type="GeneTree" id="ENSGT00940000156796"/>
<proteinExistence type="inferred from homology"/>
<evidence type="ECO:0000256" key="4">
    <source>
        <dbReference type="ARBA" id="ARBA00009419"/>
    </source>
</evidence>
<dbReference type="SUPFAM" id="SSF49723">
    <property type="entry name" value="Lipase/lipooxygenase domain (PLAT/LH2 domain)"/>
    <property type="match status" value="1"/>
</dbReference>
<dbReference type="PROSITE" id="PS00081">
    <property type="entry name" value="LIPOXYGENASE_2"/>
    <property type="match status" value="1"/>
</dbReference>
<evidence type="ECO:0000256" key="3">
    <source>
        <dbReference type="ARBA" id="ARBA00005189"/>
    </source>
</evidence>
<dbReference type="Proteomes" id="UP001501920">
    <property type="component" value="Chromosome 16"/>
</dbReference>
<comment type="similarity">
    <text evidence="4 12">Belongs to the lipoxygenase family.</text>
</comment>
<comment type="caution">
    <text evidence="11">Lacks conserved residue(s) required for the propagation of feature annotation.</text>
</comment>
<dbReference type="InterPro" id="IPR000907">
    <property type="entry name" value="LipOase"/>
</dbReference>
<dbReference type="InterPro" id="IPR020834">
    <property type="entry name" value="LipOase_CS"/>
</dbReference>
<evidence type="ECO:0000256" key="9">
    <source>
        <dbReference type="ARBA" id="ARBA00023004"/>
    </source>
</evidence>
<dbReference type="STRING" id="42514.ENSPNAP00000004255"/>
<keyword evidence="5" id="KW-0963">Cytoplasm</keyword>
<dbReference type="Gene3D" id="2.60.60.20">
    <property type="entry name" value="PLAT/LH2 domain"/>
    <property type="match status" value="1"/>
</dbReference>
<evidence type="ECO:0000256" key="8">
    <source>
        <dbReference type="ARBA" id="ARBA00023002"/>
    </source>
</evidence>
<organism evidence="15 16">
    <name type="scientific">Pygocentrus nattereri</name>
    <name type="common">Red-bellied piranha</name>
    <dbReference type="NCBI Taxonomy" id="42514"/>
    <lineage>
        <taxon>Eukaryota</taxon>
        <taxon>Metazoa</taxon>
        <taxon>Chordata</taxon>
        <taxon>Craniata</taxon>
        <taxon>Vertebrata</taxon>
        <taxon>Euteleostomi</taxon>
        <taxon>Actinopterygii</taxon>
        <taxon>Neopterygii</taxon>
        <taxon>Teleostei</taxon>
        <taxon>Ostariophysi</taxon>
        <taxon>Characiformes</taxon>
        <taxon>Characoidei</taxon>
        <taxon>Pygocentrus</taxon>
    </lineage>
</organism>
<dbReference type="InterPro" id="IPR036392">
    <property type="entry name" value="PLAT/LH2_dom_sf"/>
</dbReference>
<dbReference type="SUPFAM" id="SSF48484">
    <property type="entry name" value="Lipoxigenase"/>
    <property type="match status" value="1"/>
</dbReference>
<dbReference type="Pfam" id="PF01477">
    <property type="entry name" value="PLAT"/>
    <property type="match status" value="1"/>
</dbReference>
<dbReference type="GO" id="GO:0005737">
    <property type="term" value="C:cytoplasm"/>
    <property type="evidence" value="ECO:0007669"/>
    <property type="project" value="UniProtKB-SubCell"/>
</dbReference>
<comment type="cofactor">
    <cofactor evidence="1 12">
        <name>Fe cation</name>
        <dbReference type="ChEBI" id="CHEBI:24875"/>
    </cofactor>
</comment>
<protein>
    <recommendedName>
        <fullName evidence="17">Lipoxygenase domain-containing protein</fullName>
    </recommendedName>
</protein>
<dbReference type="InterPro" id="IPR036226">
    <property type="entry name" value="LipOase_C_sf"/>
</dbReference>
<name>A0A3B4C052_PYGNA</name>
<evidence type="ECO:0000256" key="11">
    <source>
        <dbReference type="PROSITE-ProRule" id="PRU00152"/>
    </source>
</evidence>
<dbReference type="InterPro" id="IPR013819">
    <property type="entry name" value="LipOase_C"/>
</dbReference>
<reference evidence="15" key="3">
    <citation type="submission" date="2025-09" db="UniProtKB">
        <authorList>
            <consortium name="Ensembl"/>
        </authorList>
    </citation>
    <scope>IDENTIFICATION</scope>
</reference>
<reference evidence="15 16" key="1">
    <citation type="submission" date="2020-10" db="EMBL/GenBank/DDBJ databases">
        <title>Pygocentrus nattereri (red-bellied piranha) genome, fPygNat1, primary haplotype.</title>
        <authorList>
            <person name="Myers G."/>
            <person name="Meyer A."/>
            <person name="Karagic N."/>
            <person name="Pippel M."/>
            <person name="Winkler S."/>
            <person name="Tracey A."/>
            <person name="Wood J."/>
            <person name="Formenti G."/>
            <person name="Howe K."/>
            <person name="Fedrigo O."/>
            <person name="Jarvis E.D."/>
        </authorList>
    </citation>
    <scope>NUCLEOTIDE SEQUENCE [LARGE SCALE GENOMIC DNA]</scope>
</reference>
<evidence type="ECO:0000256" key="1">
    <source>
        <dbReference type="ARBA" id="ARBA00001962"/>
    </source>
</evidence>
<dbReference type="GO" id="GO:0046872">
    <property type="term" value="F:metal ion binding"/>
    <property type="evidence" value="ECO:0007669"/>
    <property type="project" value="UniProtKB-KW"/>
</dbReference>
<evidence type="ECO:0000256" key="2">
    <source>
        <dbReference type="ARBA" id="ARBA00004496"/>
    </source>
</evidence>
<feature type="domain" description="Lipoxygenase" evidence="14">
    <location>
        <begin position="139"/>
        <end position="584"/>
    </location>
</feature>
<dbReference type="Pfam" id="PF00305">
    <property type="entry name" value="Lipoxygenase"/>
    <property type="match status" value="1"/>
</dbReference>
<evidence type="ECO:0000256" key="5">
    <source>
        <dbReference type="ARBA" id="ARBA00022490"/>
    </source>
</evidence>
<sequence length="584" mass="66991">MTNQTTLGSLGGGVRTYKVSCEQSVGTLLLVELEAKQSWFKDFFQDWFCNKIVVTTPEGETISFPCYKWLNSKKPVVSLRNDKGQWKKYHDGVPYIIDAQEPSDLPEDVRFSFTKDIEMKFNAFRHVLIYVLIEYIRQHWDSDEFFGYQFLNGTNPMAIRCWRTKLPDNFPVTDDMVKSSLGGSCLQKEIQEGNIFLCDYKRLSGFEGNTINNKKQSLTAPLCLLYSTPEKKLIPIAIQLNQKPGVENPIFLPSDSEWDWLLAKTFVRSAGFHEHELNVHLLQTHLLAEVFSLATMRNLPSAHPLFKLLIPHTLYTFQINVMARNLLISDDGVFKKYTAIGHDNAVNTFLPDSFSTLTYSSLCLPDNIKERGLENIPNYYYRDDGLKLWDIIHKLVKGVLTFYYKSDADVKGDPELQNWIWEIFVYGFLRKESTGIPRSFSKVEEVIKFVTMVIFTVSAQHAAVNNGQFDFGGWMPNLPTTLRLPPPKKKGESTLETFFQTLPDVSTTVHGLAVLFLLSKKASDHCPLGVYTQDLFSEAVARWHISRFQNDLHKRDQEVNIRNRNLPLPYDYLKPANVDNSVSL</sequence>
<keyword evidence="9 12" id="KW-0408">Iron</keyword>
<dbReference type="GO" id="GO:0034440">
    <property type="term" value="P:lipid oxidation"/>
    <property type="evidence" value="ECO:0007669"/>
    <property type="project" value="InterPro"/>
</dbReference>
<dbReference type="AlphaFoldDB" id="A0A3B4C052"/>
<evidence type="ECO:0000256" key="10">
    <source>
        <dbReference type="ARBA" id="ARBA00023098"/>
    </source>
</evidence>
<keyword evidence="6 12" id="KW-0479">Metal-binding</keyword>
<keyword evidence="7 12" id="KW-0223">Dioxygenase</keyword>
<evidence type="ECO:0000313" key="15">
    <source>
        <dbReference type="Ensembl" id="ENSPNAP00000004255.2"/>
    </source>
</evidence>
<comment type="pathway">
    <text evidence="3">Lipid metabolism.</text>
</comment>
<dbReference type="InterPro" id="IPR020833">
    <property type="entry name" value="LipOase_Fe_BS"/>
</dbReference>